<accession>A0A6P1Y0Q7</accession>
<keyword evidence="1" id="KW-1133">Transmembrane helix</keyword>
<evidence type="ECO:0000256" key="1">
    <source>
        <dbReference type="SAM" id="Phobius"/>
    </source>
</evidence>
<feature type="transmembrane region" description="Helical" evidence="1">
    <location>
        <begin position="576"/>
        <end position="597"/>
    </location>
</feature>
<evidence type="ECO:0000313" key="2">
    <source>
        <dbReference type="EMBL" id="QHX43368.1"/>
    </source>
</evidence>
<dbReference type="Proteomes" id="UP000464374">
    <property type="component" value="Chromosome"/>
</dbReference>
<name>A0A6P1Y0Q7_9SPIR</name>
<gene>
    <name evidence="2" type="ORF">GWP43_07805</name>
</gene>
<reference evidence="2 3" key="1">
    <citation type="submission" date="2020-01" db="EMBL/GenBank/DDBJ databases">
        <title>Complete genome sequence of a human oral phylogroup 1 Treponema sp. strain ATCC 700766, originally isolated from periodontitis dental plaque.</title>
        <authorList>
            <person name="Chan Y."/>
            <person name="Huo Y.-B."/>
            <person name="Yu X.-L."/>
            <person name="Zeng H."/>
            <person name="Leung W.-K."/>
            <person name="Watt R.M."/>
        </authorList>
    </citation>
    <scope>NUCLEOTIDE SEQUENCE [LARGE SCALE GENOMIC DNA]</scope>
    <source>
        <strain evidence="2 3">OMZ 804</strain>
    </source>
</reference>
<evidence type="ECO:0008006" key="4">
    <source>
        <dbReference type="Google" id="ProtNLM"/>
    </source>
</evidence>
<keyword evidence="1" id="KW-0472">Membrane</keyword>
<sequence>MILQKNTDQHRWNFSRFGGVTQVILKDADDITHLYELDQKLWTVLAMPTQGIFFDPKTISLLDYDGDGFIRPPEILATVDWINTQLSDISLLLEEGDSVPLELIKDETLRASARWLLDHIKKNDAQEISIADIETQKKFFDAHIPDCNAPIAADESDDDKLKQIINIAIASCIANGTLTDGVQQRILQDLMADAEAFLAWQISLKEEGILPLDLEHTQKAAAALAAIKEKVEDYFLRCTLTEYAPDKAAALSADEQVFQQLATESIHYDNEALYALPLAAAAADNPLPLTKGINPAWKAKLQTFVEDTVTPLLGHKECITQDEFALIVQKLTPYQGRLSGKPTTPVALLSVPFLQALINGEKQGEVSSLIRYALTIEKERGNVSNLEKLVLLRRDFVTLLKNYISFSDFYEGKGSVFQAGVLYFDTRAADLCFELNGDARHATLDTLSGAYLVYCDISRKGETTKKIVALFTNGDSDNIVIGRNGIFYDRAGKDWNAVVTKVIANPISVRQAFFMPYKQLAAMIETQIAARAAAGEAKSADLLSKTAATVTTADKQAVAGTAPATAAPTAAKKLDLGTIALIGTALGGISALIGSILQALFGLGFWVPLGLIGILLCISSPSMILASTKLRKRSIAPILEANGWAINIRTRINIPFGTQLTQLAAIPFGSIVVPIDPFADKKNGRKAVFIILGILIVGIAAFCYLKFGLHFRFSEISTYLKNLNNK</sequence>
<proteinExistence type="predicted"/>
<organism evidence="2 3">
    <name type="scientific">Treponema vincentii</name>
    <dbReference type="NCBI Taxonomy" id="69710"/>
    <lineage>
        <taxon>Bacteria</taxon>
        <taxon>Pseudomonadati</taxon>
        <taxon>Spirochaetota</taxon>
        <taxon>Spirochaetia</taxon>
        <taxon>Spirochaetales</taxon>
        <taxon>Treponemataceae</taxon>
        <taxon>Treponema</taxon>
    </lineage>
</organism>
<feature type="transmembrane region" description="Helical" evidence="1">
    <location>
        <begin position="603"/>
        <end position="626"/>
    </location>
</feature>
<evidence type="ECO:0000313" key="3">
    <source>
        <dbReference type="Proteomes" id="UP000464374"/>
    </source>
</evidence>
<dbReference type="KEGG" id="trz:GWP43_07805"/>
<keyword evidence="1" id="KW-0812">Transmembrane</keyword>
<dbReference type="EMBL" id="CP048020">
    <property type="protein sequence ID" value="QHX43368.1"/>
    <property type="molecule type" value="Genomic_DNA"/>
</dbReference>
<dbReference type="AlphaFoldDB" id="A0A6P1Y0Q7"/>
<dbReference type="RefSeq" id="WP_162663691.1">
    <property type="nucleotide sequence ID" value="NZ_CP048020.1"/>
</dbReference>
<feature type="transmembrane region" description="Helical" evidence="1">
    <location>
        <begin position="687"/>
        <end position="707"/>
    </location>
</feature>
<protein>
    <recommendedName>
        <fullName evidence="4">EF-hand domain-containing protein</fullName>
    </recommendedName>
</protein>